<keyword evidence="7 10" id="KW-0784">Thiamine biosynthesis</keyword>
<feature type="binding site" evidence="10">
    <location>
        <position position="271"/>
    </location>
    <ligand>
        <name>thiamine diphosphate</name>
        <dbReference type="ChEBI" id="CHEBI:58937"/>
    </ligand>
</feature>
<dbReference type="PANTHER" id="PTHR43322">
    <property type="entry name" value="1-D-DEOXYXYLULOSE 5-PHOSPHATE SYNTHASE-RELATED"/>
    <property type="match status" value="1"/>
</dbReference>
<dbReference type="CDD" id="cd02007">
    <property type="entry name" value="TPP_DXS"/>
    <property type="match status" value="1"/>
</dbReference>
<keyword evidence="9 10" id="KW-0414">Isoprene biosynthesis</keyword>
<dbReference type="Pfam" id="PF02780">
    <property type="entry name" value="Transketolase_C"/>
    <property type="match status" value="1"/>
</dbReference>
<organism evidence="13 14">
    <name type="scientific">Nitratifractor salsuginis (strain DSM 16511 / JCM 12458 / E9I37-1)</name>
    <dbReference type="NCBI Taxonomy" id="749222"/>
    <lineage>
        <taxon>Bacteria</taxon>
        <taxon>Pseudomonadati</taxon>
        <taxon>Campylobacterota</taxon>
        <taxon>Epsilonproteobacteria</taxon>
        <taxon>Campylobacterales</taxon>
        <taxon>Sulfurovaceae</taxon>
        <taxon>Nitratifractor</taxon>
    </lineage>
</organism>
<comment type="catalytic activity">
    <reaction evidence="10">
        <text>D-glyceraldehyde 3-phosphate + pyruvate + H(+) = 1-deoxy-D-xylulose 5-phosphate + CO2</text>
        <dbReference type="Rhea" id="RHEA:12605"/>
        <dbReference type="ChEBI" id="CHEBI:15361"/>
        <dbReference type="ChEBI" id="CHEBI:15378"/>
        <dbReference type="ChEBI" id="CHEBI:16526"/>
        <dbReference type="ChEBI" id="CHEBI:57792"/>
        <dbReference type="ChEBI" id="CHEBI:59776"/>
        <dbReference type="EC" id="2.2.1.7"/>
    </reaction>
</comment>
<accession>E6WZI8</accession>
<comment type="pathway">
    <text evidence="1 10">Metabolic intermediate biosynthesis; 1-deoxy-D-xylulose 5-phosphate biosynthesis; 1-deoxy-D-xylulose 5-phosphate from D-glyceraldehyde 3-phosphate and pyruvate: step 1/1.</text>
</comment>
<dbReference type="GO" id="GO:0005829">
    <property type="term" value="C:cytosol"/>
    <property type="evidence" value="ECO:0007669"/>
    <property type="project" value="TreeGrafter"/>
</dbReference>
<dbReference type="InterPro" id="IPR049557">
    <property type="entry name" value="Transketolase_CS"/>
</dbReference>
<feature type="region of interest" description="Disordered" evidence="11">
    <location>
        <begin position="601"/>
        <end position="627"/>
    </location>
</feature>
<sequence length="627" mass="69721">MQIKDKSPEELQELAQKIRQRILEVVSRNGGHLSSTLGAVDLIIGMHYVFDAQKDPFIFDVSHQAYAHKLLTDRWDAFDTLRQFGGISGYTNPEESPYDYYKAGHSSTSISLAVGAAKAIRLKGEDRIPVVMIGDGSMSAGMVYEALNELGDRKYPVVIILNDNEMSIAKPIGAISRYLSKGMAGPFYQKLKRKTESLLEMLPEGATYMAKKFEESFRLITPGMLFEELGIEYIGPIDGHDIPSIIHTLQIAKSMGKPVIVHAQTIKGKGYKIAEGPLEHWHGVGPFDIETGEPLKKSAGAKSATQIFSETLQELASRDEKIVGVTAAMPGGTGLSPLLEKYPERFWDVGIAEQHAVTSMGPLAKEGFKPFCAIYSTFLQRGYDQVIHDIALMNVGVTFAIDRAGIVGEDGETHQGAFDISYLRPIPNMTLMAPFNERSFKKALRFAVDFPMPLAIRYPRGAFMAEDFDVPDYETGRAHLLREGEEVLFVGYGNGVGRALETAKHLEELRPAILDLRFVKPLDRELLRELARRYRQWFVFSEGARIGGVASALEEFFEEEGIEGVTLESFEYEDRFIPHGKTEVVEEHLGLRPNQLARKVAQRLETSSKDGGDGRVYNSEKKSVSKG</sequence>
<keyword evidence="14" id="KW-1185">Reference proteome</keyword>
<dbReference type="PROSITE" id="PS00801">
    <property type="entry name" value="TRANSKETOLASE_1"/>
    <property type="match status" value="1"/>
</dbReference>
<keyword evidence="6 10" id="KW-0460">Magnesium</keyword>
<dbReference type="SMART" id="SM00861">
    <property type="entry name" value="Transket_pyr"/>
    <property type="match status" value="1"/>
</dbReference>
<dbReference type="InterPro" id="IPR020826">
    <property type="entry name" value="Transketolase_BS"/>
</dbReference>
<dbReference type="RefSeq" id="WP_013553265.1">
    <property type="nucleotide sequence ID" value="NC_014935.1"/>
</dbReference>
<dbReference type="GO" id="GO:0016114">
    <property type="term" value="P:terpenoid biosynthetic process"/>
    <property type="evidence" value="ECO:0007669"/>
    <property type="project" value="UniProtKB-UniRule"/>
</dbReference>
<evidence type="ECO:0000256" key="5">
    <source>
        <dbReference type="ARBA" id="ARBA00022723"/>
    </source>
</evidence>
<evidence type="ECO:0000313" key="14">
    <source>
        <dbReference type="Proteomes" id="UP000008633"/>
    </source>
</evidence>
<comment type="similarity">
    <text evidence="2 10">Belongs to the transketolase family. DXPS subfamily.</text>
</comment>
<evidence type="ECO:0000256" key="10">
    <source>
        <dbReference type="HAMAP-Rule" id="MF_00315"/>
    </source>
</evidence>
<dbReference type="PROSITE" id="PS00802">
    <property type="entry name" value="TRANSKETOLASE_2"/>
    <property type="match status" value="1"/>
</dbReference>
<reference evidence="13 14" key="1">
    <citation type="journal article" date="2011" name="Stand. Genomic Sci.">
        <title>Complete genome sequence of Nitratifractor salsuginis type strain (E9I37-1).</title>
        <authorList>
            <person name="Anderson I."/>
            <person name="Sikorski J."/>
            <person name="Zeytun A."/>
            <person name="Nolan M."/>
            <person name="Lapidus A."/>
            <person name="Lucas S."/>
            <person name="Hammon N."/>
            <person name="Deshpande S."/>
            <person name="Cheng J.F."/>
            <person name="Tapia R."/>
            <person name="Han C."/>
            <person name="Goodwin L."/>
            <person name="Pitluck S."/>
            <person name="Liolios K."/>
            <person name="Pagani I."/>
            <person name="Ivanova N."/>
            <person name="Huntemann M."/>
            <person name="Mavromatis K."/>
            <person name="Ovchinikova G."/>
            <person name="Pati A."/>
            <person name="Chen A."/>
            <person name="Palaniappan K."/>
            <person name="Land M."/>
            <person name="Hauser L."/>
            <person name="Brambilla E.M."/>
            <person name="Ngatchou-Djao O.D."/>
            <person name="Rohde M."/>
            <person name="Tindall B.J."/>
            <person name="Goker M."/>
            <person name="Detter J.C."/>
            <person name="Woyke T."/>
            <person name="Bristow J."/>
            <person name="Eisen J.A."/>
            <person name="Markowitz V."/>
            <person name="Hugenholtz P."/>
            <person name="Klenk H.P."/>
            <person name="Kyrpides N.C."/>
        </authorList>
    </citation>
    <scope>NUCLEOTIDE SEQUENCE [LARGE SCALE GENOMIC DNA]</scope>
    <source>
        <strain evidence="14">DSM 16511 / JCM 12458 / E9I37-1</strain>
    </source>
</reference>
<evidence type="ECO:0000256" key="2">
    <source>
        <dbReference type="ARBA" id="ARBA00011081"/>
    </source>
</evidence>
<keyword evidence="4 10" id="KW-0808">Transferase</keyword>
<evidence type="ECO:0000256" key="8">
    <source>
        <dbReference type="ARBA" id="ARBA00023052"/>
    </source>
</evidence>
<dbReference type="GO" id="GO:0009228">
    <property type="term" value="P:thiamine biosynthetic process"/>
    <property type="evidence" value="ECO:0007669"/>
    <property type="project" value="UniProtKB-UniRule"/>
</dbReference>
<keyword evidence="8 10" id="KW-0786">Thiamine pyrophosphate</keyword>
<dbReference type="Gene3D" id="3.40.50.970">
    <property type="match status" value="2"/>
</dbReference>
<dbReference type="STRING" id="749222.Nitsa_0297"/>
<dbReference type="eggNOG" id="COG1154">
    <property type="taxonomic scope" value="Bacteria"/>
</dbReference>
<dbReference type="GO" id="GO:0030976">
    <property type="term" value="F:thiamine pyrophosphate binding"/>
    <property type="evidence" value="ECO:0007669"/>
    <property type="project" value="UniProtKB-UniRule"/>
</dbReference>
<evidence type="ECO:0000256" key="3">
    <source>
        <dbReference type="ARBA" id="ARBA00011738"/>
    </source>
</evidence>
<keyword evidence="5 10" id="KW-0479">Metal-binding</keyword>
<feature type="binding site" evidence="10">
    <location>
        <position position="135"/>
    </location>
    <ligand>
        <name>Mg(2+)</name>
        <dbReference type="ChEBI" id="CHEBI:18420"/>
    </ligand>
</feature>
<dbReference type="OrthoDB" id="9803371at2"/>
<dbReference type="Pfam" id="PF02779">
    <property type="entry name" value="Transket_pyr"/>
    <property type="match status" value="1"/>
</dbReference>
<dbReference type="GO" id="GO:0008661">
    <property type="term" value="F:1-deoxy-D-xylulose-5-phosphate synthase activity"/>
    <property type="evidence" value="ECO:0007669"/>
    <property type="project" value="UniProtKB-UniRule"/>
</dbReference>
<dbReference type="SUPFAM" id="SSF52518">
    <property type="entry name" value="Thiamin diphosphate-binding fold (THDP-binding)"/>
    <property type="match status" value="2"/>
</dbReference>
<dbReference type="Gene3D" id="3.40.50.920">
    <property type="match status" value="1"/>
</dbReference>
<reference evidence="14" key="2">
    <citation type="submission" date="2011-01" db="EMBL/GenBank/DDBJ databases">
        <title>The complete genome of Nitratifractor salsuginis DSM 16511.</title>
        <authorList>
            <consortium name="US DOE Joint Genome Institute (JGI-PGF)"/>
            <person name="Lucas S."/>
            <person name="Copeland A."/>
            <person name="Lapidus A."/>
            <person name="Bruce D."/>
            <person name="Goodwin L."/>
            <person name="Pitluck S."/>
            <person name="Kyrpides N."/>
            <person name="Mavromatis K."/>
            <person name="Ivanova N."/>
            <person name="Mikhailova N."/>
            <person name="Zeytun A."/>
            <person name="Detter J.C."/>
            <person name="Tapia R."/>
            <person name="Han C."/>
            <person name="Land M."/>
            <person name="Hauser L."/>
            <person name="Markowitz V."/>
            <person name="Cheng J.-F."/>
            <person name="Hugenholtz P."/>
            <person name="Woyke T."/>
            <person name="Wu D."/>
            <person name="Tindall B."/>
            <person name="Schuetze A."/>
            <person name="Brambilla E."/>
            <person name="Klenk H.-P."/>
            <person name="Eisen J.A."/>
        </authorList>
    </citation>
    <scope>NUCLEOTIDE SEQUENCE [LARGE SCALE GENOMIC DNA]</scope>
    <source>
        <strain evidence="14">DSM 16511 / JCM 12458 / E9I37-1</strain>
    </source>
</reference>
<dbReference type="InterPro" id="IPR005477">
    <property type="entry name" value="Dxylulose-5-P_synthase"/>
</dbReference>
<feature type="binding site" evidence="10">
    <location>
        <begin position="136"/>
        <end position="137"/>
    </location>
    <ligand>
        <name>thiamine diphosphate</name>
        <dbReference type="ChEBI" id="CHEBI:58937"/>
    </ligand>
</feature>
<evidence type="ECO:0000256" key="4">
    <source>
        <dbReference type="ARBA" id="ARBA00022679"/>
    </source>
</evidence>
<comment type="subunit">
    <text evidence="3 10">Homodimer.</text>
</comment>
<evidence type="ECO:0000256" key="9">
    <source>
        <dbReference type="ARBA" id="ARBA00023229"/>
    </source>
</evidence>
<feature type="compositionally biased region" description="Basic and acidic residues" evidence="11">
    <location>
        <begin position="606"/>
        <end position="627"/>
    </location>
</feature>
<dbReference type="EC" id="2.2.1.7" evidence="10"/>
<comment type="function">
    <text evidence="10">Catalyzes the acyloin condensation reaction between C atoms 2 and 3 of pyruvate and glyceraldehyde 3-phosphate to yield 1-deoxy-D-xylulose-5-phosphate (DXP).</text>
</comment>
<feature type="binding site" evidence="10">
    <location>
        <position position="164"/>
    </location>
    <ligand>
        <name>thiamine diphosphate</name>
        <dbReference type="ChEBI" id="CHEBI:58937"/>
    </ligand>
</feature>
<evidence type="ECO:0000256" key="7">
    <source>
        <dbReference type="ARBA" id="ARBA00022977"/>
    </source>
</evidence>
<dbReference type="AlphaFoldDB" id="E6WZI8"/>
<protein>
    <recommendedName>
        <fullName evidence="10">1-deoxy-D-xylulose-5-phosphate synthase</fullName>
        <ecNumber evidence="10">2.2.1.7</ecNumber>
    </recommendedName>
    <alternativeName>
        <fullName evidence="10">1-deoxyxylulose-5-phosphate synthase</fullName>
        <shortName evidence="10">DXP synthase</shortName>
        <shortName evidence="10">DXPS</shortName>
    </alternativeName>
</protein>
<dbReference type="InterPro" id="IPR005475">
    <property type="entry name" value="Transketolase-like_Pyr-bd"/>
</dbReference>
<evidence type="ECO:0000256" key="1">
    <source>
        <dbReference type="ARBA" id="ARBA00004980"/>
    </source>
</evidence>
<dbReference type="InterPro" id="IPR029061">
    <property type="entry name" value="THDP-binding"/>
</dbReference>
<gene>
    <name evidence="10" type="primary">dxs</name>
    <name evidence="13" type="ordered locus">Nitsa_0297</name>
</gene>
<name>E6WZI8_NITSE</name>
<feature type="domain" description="Transketolase-like pyrimidine-binding" evidence="12">
    <location>
        <begin position="302"/>
        <end position="466"/>
    </location>
</feature>
<evidence type="ECO:0000256" key="6">
    <source>
        <dbReference type="ARBA" id="ARBA00022842"/>
    </source>
</evidence>
<dbReference type="UniPathway" id="UPA00064">
    <property type="reaction ID" value="UER00091"/>
</dbReference>
<dbReference type="SUPFAM" id="SSF52922">
    <property type="entry name" value="TK C-terminal domain-like"/>
    <property type="match status" value="1"/>
</dbReference>
<dbReference type="Proteomes" id="UP000008633">
    <property type="component" value="Chromosome"/>
</dbReference>
<dbReference type="NCBIfam" id="NF003933">
    <property type="entry name" value="PRK05444.2-2"/>
    <property type="match status" value="1"/>
</dbReference>
<dbReference type="NCBIfam" id="TIGR00204">
    <property type="entry name" value="dxs"/>
    <property type="match status" value="1"/>
</dbReference>
<proteinExistence type="inferred from homology"/>
<dbReference type="InterPro" id="IPR009014">
    <property type="entry name" value="Transketo_C/PFOR_II"/>
</dbReference>
<dbReference type="KEGG" id="nsa:Nitsa_0297"/>
<dbReference type="InterPro" id="IPR033248">
    <property type="entry name" value="Transketolase_C"/>
</dbReference>
<dbReference type="PANTHER" id="PTHR43322:SF5">
    <property type="entry name" value="1-DEOXY-D-XYLULOSE-5-PHOSPHATE SYNTHASE, CHLOROPLASTIC"/>
    <property type="match status" value="1"/>
</dbReference>
<evidence type="ECO:0000259" key="12">
    <source>
        <dbReference type="SMART" id="SM00861"/>
    </source>
</evidence>
<dbReference type="HOGENOM" id="CLU_009227_1_4_7"/>
<evidence type="ECO:0000256" key="11">
    <source>
        <dbReference type="SAM" id="MobiDB-lite"/>
    </source>
</evidence>
<evidence type="ECO:0000313" key="13">
    <source>
        <dbReference type="EMBL" id="ADV45568.1"/>
    </source>
</evidence>
<dbReference type="Pfam" id="PF13292">
    <property type="entry name" value="DXP_synthase_N"/>
    <property type="match status" value="1"/>
</dbReference>
<dbReference type="GO" id="GO:0019288">
    <property type="term" value="P:isopentenyl diphosphate biosynthetic process, methylerythritol 4-phosphate pathway"/>
    <property type="evidence" value="ECO:0007669"/>
    <property type="project" value="TreeGrafter"/>
</dbReference>
<dbReference type="HAMAP" id="MF_00315">
    <property type="entry name" value="DXP_synth"/>
    <property type="match status" value="1"/>
</dbReference>
<feature type="binding site" evidence="10">
    <location>
        <begin position="104"/>
        <end position="106"/>
    </location>
    <ligand>
        <name>thiamine diphosphate</name>
        <dbReference type="ChEBI" id="CHEBI:58937"/>
    </ligand>
</feature>
<comment type="cofactor">
    <cofactor evidence="10">
        <name>Mg(2+)</name>
        <dbReference type="ChEBI" id="CHEBI:18420"/>
    </cofactor>
    <text evidence="10">Binds 1 Mg(2+) ion per subunit.</text>
</comment>
<dbReference type="CDD" id="cd07033">
    <property type="entry name" value="TPP_PYR_DXS_TK_like"/>
    <property type="match status" value="1"/>
</dbReference>
<dbReference type="GO" id="GO:0000287">
    <property type="term" value="F:magnesium ion binding"/>
    <property type="evidence" value="ECO:0007669"/>
    <property type="project" value="UniProtKB-UniRule"/>
</dbReference>
<comment type="cofactor">
    <cofactor evidence="10">
        <name>thiamine diphosphate</name>
        <dbReference type="ChEBI" id="CHEBI:58937"/>
    </cofactor>
    <text evidence="10">Binds 1 thiamine pyrophosphate per subunit.</text>
</comment>
<dbReference type="EMBL" id="CP002452">
    <property type="protein sequence ID" value="ADV45568.1"/>
    <property type="molecule type" value="Genomic_DNA"/>
</dbReference>
<feature type="binding site" evidence="10">
    <location>
        <position position="164"/>
    </location>
    <ligand>
        <name>Mg(2+)</name>
        <dbReference type="ChEBI" id="CHEBI:18420"/>
    </ligand>
</feature>
<feature type="binding site" evidence="10">
    <location>
        <position position="63"/>
    </location>
    <ligand>
        <name>thiamine diphosphate</name>
        <dbReference type="ChEBI" id="CHEBI:58937"/>
    </ligand>
</feature>
<feature type="binding site" evidence="10">
    <location>
        <position position="353"/>
    </location>
    <ligand>
        <name>thiamine diphosphate</name>
        <dbReference type="ChEBI" id="CHEBI:58937"/>
    </ligand>
</feature>